<organism evidence="2 3">
    <name type="scientific">Trifolium medium</name>
    <dbReference type="NCBI Taxonomy" id="97028"/>
    <lineage>
        <taxon>Eukaryota</taxon>
        <taxon>Viridiplantae</taxon>
        <taxon>Streptophyta</taxon>
        <taxon>Embryophyta</taxon>
        <taxon>Tracheophyta</taxon>
        <taxon>Spermatophyta</taxon>
        <taxon>Magnoliopsida</taxon>
        <taxon>eudicotyledons</taxon>
        <taxon>Gunneridae</taxon>
        <taxon>Pentapetalae</taxon>
        <taxon>rosids</taxon>
        <taxon>fabids</taxon>
        <taxon>Fabales</taxon>
        <taxon>Fabaceae</taxon>
        <taxon>Papilionoideae</taxon>
        <taxon>50 kb inversion clade</taxon>
        <taxon>NPAAA clade</taxon>
        <taxon>Hologalegina</taxon>
        <taxon>IRL clade</taxon>
        <taxon>Trifolieae</taxon>
        <taxon>Trifolium</taxon>
    </lineage>
</organism>
<sequence>IMEKCFKLHGYPPGHKKGKPIASVNQVGESSAASSSSGQGNGGFTTAQFQQMMTYIQ</sequence>
<dbReference type="EMBL" id="LXQA010849305">
    <property type="protein sequence ID" value="MCI73921.1"/>
    <property type="molecule type" value="Genomic_DNA"/>
</dbReference>
<keyword evidence="3" id="KW-1185">Reference proteome</keyword>
<feature type="non-terminal residue" evidence="2">
    <location>
        <position position="1"/>
    </location>
</feature>
<name>A0A392UK42_9FABA</name>
<evidence type="ECO:0000313" key="3">
    <source>
        <dbReference type="Proteomes" id="UP000265520"/>
    </source>
</evidence>
<comment type="caution">
    <text evidence="2">The sequence shown here is derived from an EMBL/GenBank/DDBJ whole genome shotgun (WGS) entry which is preliminary data.</text>
</comment>
<accession>A0A392UK42</accession>
<feature type="region of interest" description="Disordered" evidence="1">
    <location>
        <begin position="26"/>
        <end position="45"/>
    </location>
</feature>
<evidence type="ECO:0000313" key="2">
    <source>
        <dbReference type="EMBL" id="MCI73921.1"/>
    </source>
</evidence>
<evidence type="ECO:0000256" key="1">
    <source>
        <dbReference type="SAM" id="MobiDB-lite"/>
    </source>
</evidence>
<protein>
    <submittedName>
        <fullName evidence="2">Uncharacterized protein</fullName>
    </submittedName>
</protein>
<dbReference type="AlphaFoldDB" id="A0A392UK42"/>
<dbReference type="Proteomes" id="UP000265520">
    <property type="component" value="Unassembled WGS sequence"/>
</dbReference>
<proteinExistence type="predicted"/>
<reference evidence="2 3" key="1">
    <citation type="journal article" date="2018" name="Front. Plant Sci.">
        <title>Red Clover (Trifolium pratense) and Zigzag Clover (T. medium) - A Picture of Genomic Similarities and Differences.</title>
        <authorList>
            <person name="Dluhosova J."/>
            <person name="Istvanek J."/>
            <person name="Nedelnik J."/>
            <person name="Repkova J."/>
        </authorList>
    </citation>
    <scope>NUCLEOTIDE SEQUENCE [LARGE SCALE GENOMIC DNA]</scope>
    <source>
        <strain evidence="3">cv. 10/8</strain>
        <tissue evidence="2">Leaf</tissue>
    </source>
</reference>